<feature type="compositionally biased region" description="Polar residues" evidence="16">
    <location>
        <begin position="348"/>
        <end position="371"/>
    </location>
</feature>
<feature type="domain" description="GW" evidence="18">
    <location>
        <begin position="919"/>
        <end position="992"/>
    </location>
</feature>
<dbReference type="InterPro" id="IPR002901">
    <property type="entry name" value="MGlyc_endo_b_GlcNAc-like_dom"/>
</dbReference>
<keyword evidence="11" id="KW-0677">Repeat</keyword>
<feature type="compositionally biased region" description="Low complexity" evidence="16">
    <location>
        <begin position="719"/>
        <end position="730"/>
    </location>
</feature>
<dbReference type="Pfam" id="PF01832">
    <property type="entry name" value="Glucosaminidase"/>
    <property type="match status" value="1"/>
</dbReference>
<feature type="compositionally biased region" description="Basic and acidic residues" evidence="16">
    <location>
        <begin position="321"/>
        <end position="332"/>
    </location>
</feature>
<evidence type="ECO:0000256" key="9">
    <source>
        <dbReference type="ARBA" id="ARBA00022525"/>
    </source>
</evidence>
<dbReference type="InterPro" id="IPR038200">
    <property type="entry name" value="GW_dom_sf"/>
</dbReference>
<dbReference type="SMART" id="SM00047">
    <property type="entry name" value="LYZ2"/>
    <property type="match status" value="1"/>
</dbReference>
<comment type="caution">
    <text evidence="19">The sequence shown here is derived from an EMBL/GenBank/DDBJ whole genome shotgun (WGS) entry which is preliminary data.</text>
</comment>
<feature type="compositionally biased region" description="Polar residues" evidence="16">
    <location>
        <begin position="114"/>
        <end position="158"/>
    </location>
</feature>
<dbReference type="InterPro" id="IPR036505">
    <property type="entry name" value="Amidase/PGRP_sf"/>
</dbReference>
<feature type="compositionally biased region" description="Polar residues" evidence="16">
    <location>
        <begin position="746"/>
        <end position="756"/>
    </location>
</feature>
<accession>A0ABT4BMU6</accession>
<evidence type="ECO:0000259" key="18">
    <source>
        <dbReference type="PROSITE" id="PS51780"/>
    </source>
</evidence>
<feature type="domain" description="GW" evidence="18">
    <location>
        <begin position="747"/>
        <end position="824"/>
    </location>
</feature>
<feature type="compositionally biased region" description="Acidic residues" evidence="16">
    <location>
        <begin position="103"/>
        <end position="113"/>
    </location>
</feature>
<feature type="compositionally biased region" description="Basic and acidic residues" evidence="16">
    <location>
        <begin position="45"/>
        <end position="60"/>
    </location>
</feature>
<feature type="region of interest" description="Disordered" evidence="16">
    <location>
        <begin position="29"/>
        <end position="419"/>
    </location>
</feature>
<keyword evidence="20" id="KW-1185">Reference proteome</keyword>
<protein>
    <recommendedName>
        <fullName evidence="8">Bifunctional autolysin</fullName>
        <ecNumber evidence="7">3.2.1.96</ecNumber>
        <ecNumber evidence="6">3.5.1.28</ecNumber>
    </recommendedName>
</protein>
<evidence type="ECO:0000313" key="19">
    <source>
        <dbReference type="EMBL" id="MCY1583888.1"/>
    </source>
</evidence>
<dbReference type="Proteomes" id="UP001072952">
    <property type="component" value="Unassembled WGS sequence"/>
</dbReference>
<feature type="chain" id="PRO_5047333623" description="Bifunctional autolysin" evidence="17">
    <location>
        <begin position="31"/>
        <end position="1477"/>
    </location>
</feature>
<dbReference type="SMART" id="SM00644">
    <property type="entry name" value="Ami_2"/>
    <property type="match status" value="1"/>
</dbReference>
<feature type="compositionally biased region" description="Polar residues" evidence="16">
    <location>
        <begin position="61"/>
        <end position="74"/>
    </location>
</feature>
<gene>
    <name evidence="19" type="ORF">NW133_10315</name>
</gene>
<feature type="region of interest" description="Disordered" evidence="16">
    <location>
        <begin position="436"/>
        <end position="458"/>
    </location>
</feature>
<keyword evidence="14" id="KW-0961">Cell wall biogenesis/degradation</keyword>
<dbReference type="Gene3D" id="1.10.530.10">
    <property type="match status" value="1"/>
</dbReference>
<evidence type="ECO:0000256" key="2">
    <source>
        <dbReference type="ARBA" id="ARBA00004613"/>
    </source>
</evidence>
<feature type="compositionally biased region" description="Polar residues" evidence="16">
    <location>
        <begin position="255"/>
        <end position="270"/>
    </location>
</feature>
<reference evidence="19" key="1">
    <citation type="journal article" date="2022" name="Int. J. Mol. Sci.">
        <title>Phenotypic and Genotypic Virulence Characterisation of Staphylococcus pettenkoferi Strains Isolated from Human Bloodstream and Diabetic Foot Infections.</title>
        <authorList>
            <person name="Magnan C."/>
            <person name="Ahmad-Mansour N."/>
            <person name="Pouget C."/>
            <person name="Morsli M."/>
            <person name="Huc-Brandt S."/>
            <person name="Pantel A."/>
            <person name="Dunyach-Remy C."/>
            <person name="Sotto A."/>
            <person name="Molle V."/>
            <person name="Lavigne J.-P."/>
        </authorList>
    </citation>
    <scope>NUCLEOTIDE SEQUENCE</scope>
    <source>
        <strain evidence="19">NSP012P</strain>
    </source>
</reference>
<name>A0ABT4BMU6_9STAP</name>
<comment type="catalytic activity">
    <reaction evidence="15">
        <text>an N(4)-(oligosaccharide-(1-&gt;3)-[oligosaccharide-(1-&gt;6)]-beta-D-Man-(1-&gt;4)-beta-D-GlcNAc-(1-&gt;4)-alpha-D-GlcNAc)-L-asparaginyl-[protein] + H2O = an oligosaccharide-(1-&gt;3)-[oligosaccharide-(1-&gt;6)]-beta-D-Man-(1-&gt;4)-D-GlcNAc + N(4)-(N-acetyl-beta-D-glucosaminyl)-L-asparaginyl-[protein]</text>
        <dbReference type="Rhea" id="RHEA:73067"/>
        <dbReference type="Rhea" id="RHEA-COMP:12603"/>
        <dbReference type="Rhea" id="RHEA-COMP:18176"/>
        <dbReference type="ChEBI" id="CHEBI:15377"/>
        <dbReference type="ChEBI" id="CHEBI:132248"/>
        <dbReference type="ChEBI" id="CHEBI:192714"/>
        <dbReference type="ChEBI" id="CHEBI:192715"/>
        <dbReference type="EC" id="3.2.1.96"/>
    </reaction>
</comment>
<evidence type="ECO:0000256" key="3">
    <source>
        <dbReference type="ARBA" id="ARBA00006088"/>
    </source>
</evidence>
<evidence type="ECO:0000256" key="10">
    <source>
        <dbReference type="ARBA" id="ARBA00022729"/>
    </source>
</evidence>
<dbReference type="InterPro" id="IPR025987">
    <property type="entry name" value="GW_dom"/>
</dbReference>
<evidence type="ECO:0000256" key="8">
    <source>
        <dbReference type="ARBA" id="ARBA00016987"/>
    </source>
</evidence>
<evidence type="ECO:0000256" key="1">
    <source>
        <dbReference type="ARBA" id="ARBA00001561"/>
    </source>
</evidence>
<keyword evidence="10 17" id="KW-0732">Signal</keyword>
<dbReference type="InterPro" id="IPR002502">
    <property type="entry name" value="Amidase_domain"/>
</dbReference>
<feature type="signal peptide" evidence="17">
    <location>
        <begin position="1"/>
        <end position="30"/>
    </location>
</feature>
<evidence type="ECO:0000256" key="15">
    <source>
        <dbReference type="ARBA" id="ARBA00034414"/>
    </source>
</evidence>
<dbReference type="Pfam" id="PF13457">
    <property type="entry name" value="GW"/>
    <property type="match status" value="6"/>
</dbReference>
<comment type="similarity">
    <text evidence="4">In the C-terminal section; belongs to the glycosyl hydrolase 73 family.</text>
</comment>
<comment type="similarity">
    <text evidence="3">In the N-terminal section; belongs to the N-acetylmuramoyl-L-alanine amidase 2 family.</text>
</comment>
<dbReference type="CDD" id="cd06583">
    <property type="entry name" value="PGRP"/>
    <property type="match status" value="1"/>
</dbReference>
<evidence type="ECO:0000256" key="16">
    <source>
        <dbReference type="SAM" id="MobiDB-lite"/>
    </source>
</evidence>
<evidence type="ECO:0000256" key="17">
    <source>
        <dbReference type="SAM" id="SignalP"/>
    </source>
</evidence>
<evidence type="ECO:0000256" key="5">
    <source>
        <dbReference type="ARBA" id="ARBA00011697"/>
    </source>
</evidence>
<feature type="compositionally biased region" description="Polar residues" evidence="16">
    <location>
        <begin position="166"/>
        <end position="209"/>
    </location>
</feature>
<keyword evidence="9" id="KW-0964">Secreted</keyword>
<dbReference type="SUPFAM" id="SSF55846">
    <property type="entry name" value="N-acetylmuramoyl-L-alanine amidase-like"/>
    <property type="match status" value="1"/>
</dbReference>
<feature type="domain" description="GW" evidence="18">
    <location>
        <begin position="826"/>
        <end position="900"/>
    </location>
</feature>
<comment type="subcellular location">
    <subcellularLocation>
        <location evidence="2">Secreted</location>
    </subcellularLocation>
</comment>
<dbReference type="RefSeq" id="WP_124226145.1">
    <property type="nucleotide sequence ID" value="NZ_JANSKN010000018.1"/>
</dbReference>
<evidence type="ECO:0000256" key="11">
    <source>
        <dbReference type="ARBA" id="ARBA00022737"/>
    </source>
</evidence>
<keyword evidence="13" id="KW-0511">Multifunctional enzyme</keyword>
<dbReference type="Gene3D" id="2.30.30.170">
    <property type="match status" value="6"/>
</dbReference>
<feature type="compositionally biased region" description="Low complexity" evidence="16">
    <location>
        <begin position="243"/>
        <end position="254"/>
    </location>
</feature>
<feature type="region of interest" description="Disordered" evidence="16">
    <location>
        <begin position="719"/>
        <end position="756"/>
    </location>
</feature>
<comment type="catalytic activity">
    <reaction evidence="1">
        <text>Hydrolyzes the link between N-acetylmuramoyl residues and L-amino acid residues in certain cell-wall glycopeptides.</text>
        <dbReference type="EC" id="3.5.1.28"/>
    </reaction>
</comment>
<dbReference type="SUPFAM" id="SSF82057">
    <property type="entry name" value="Prokaryotic SH3-related domain"/>
    <property type="match status" value="1"/>
</dbReference>
<proteinExistence type="inferred from homology"/>
<comment type="subunit">
    <text evidence="5">Oligomer; forms a ring structure at the cell surface which is important for efficient partitioning of daughter cells after cell division.</text>
</comment>
<feature type="compositionally biased region" description="Polar residues" evidence="16">
    <location>
        <begin position="287"/>
        <end position="320"/>
    </location>
</feature>
<feature type="compositionally biased region" description="Basic and acidic residues" evidence="16">
    <location>
        <begin position="381"/>
        <end position="390"/>
    </location>
</feature>
<feature type="domain" description="GW" evidence="18">
    <location>
        <begin position="997"/>
        <end position="1072"/>
    </location>
</feature>
<sequence length="1477" mass="160655">MANLKFKFKVPSIIALTLAGTALTTHHAHAAEKTQDQTSNSNVLDDQHALDQSKEIKDEISNPTANISGTQVYQDPSIVKAPETADTEAYDSHLDSLYQTADNETEAQDETSDEVSQGTDAQQEAQASQDTQSEDTSVQSSESDNQSDNVNAQDSEANAQDDAVATTETLDQTPAEETTQDYETNTAETDQGLANNETVSEDMTTSTDATQDDAIEMPVTTLDNEEVAHSATDVQNEDEQATDQETTATTDATASTMEQDSTEASSNAIEQAQDIAKHSATEDQQDNADSTISGENNHNIVDKANTSSAQDVEQTQAQHNLDNKDTETDADAKTASVQDSDVRQSDSENAQANTVSSSNDAKSTDSEGSATSPSVSDDDSDVAKANEDLTHATPTDAAHAKRTLTPAQITAAPDKQGVVEGHYQADHAHFVDDEVPEATTPSDEDGSNLADATPTDKAHEHHTLTAAQVTASPHKQDEVERHFEEVQAKYVASDDAEEIPTNTSTFRAASKAPKLKLPKYAPKVNSSINNYIRSKNYKVPTYEQSIASYLPQFNYRYGKPEGIVMHDTANDSSTIDGEVNFMKNNYSLAFVHAYVDGNRIIETANTDYGAWGAGPVANQRFIHVELVHTHDYDSFARSINNYADYAATNLLYYGLKPDSAEYDGQGTVWTHRSVSNYLGGTDHVDPHGYLAMHNYSYDELYDLIYEKYLIKTNKVAPWGTTSSGTTTQPSKPSPSQPKPSTSTGKQGTLSVNANSGVARINSSNKGLYTTVYDQKGKKATQTNQTLKVTKAASLGSEKFYLVSDYNKGNLIGWIHQNDVNYNKAGATKSVNQTYKVKSGETLYLVPWGTSAQKAGTVSGKGLQSFKATKQQVIGSTPYIYGTVNKLSGWISASHLTSTSTAQPKPAQPKAPAASAKLVVTPLTNAQGTVAKSNHGLYTTVYDQSGVQKSYLNGKTYQLTKKATLGQKSFYLLTDKNTNIGWMLTSDVAYKDTTPKNVTTAVSKIGQVKANNSGIRATVFDPVGKKANVYGGKTFTITKQRTQDNQTYVLLQNERQNTPIGWLNAKDIQLKNLSKPTAAKGQYTIKPSTQGLYSIPWGTNKQLLDNLKQAHNSIFNVSKSIKVDNNAYLYGTTNNKTGWINSKDLTPVKATAQSGKAVTKEAAASKTTPFSYEFVVTNKNGLYYSSPTAKNGTALTGAYASIFKVIEQQTVNGVTWYHGKLSNGKLVWIKASDLSKALVKYYRSNMTLDQAAKLQYNLAYRPQVQHVPGKWTNATLAEIKAAMDSDKLAKDDTQKYQFLRLDMAQNLSVASLNKLLAGKGILEGQGEAFSEAAKMYNINEIYLISHALLETGNGTSTLANGGNVVNNKVVTTGKKYYNMFGIGAVDSDALRGGFNYAKQAGWDTVKKAIVGGAHFIAGRYIHEGQNTLYKMRWNPANPGTHQYATDIGWAKQNAIRIKSFYDQIKQTGKYFDISTYQK</sequence>
<evidence type="ECO:0000256" key="4">
    <source>
        <dbReference type="ARBA" id="ARBA00007974"/>
    </source>
</evidence>
<evidence type="ECO:0000256" key="14">
    <source>
        <dbReference type="ARBA" id="ARBA00023316"/>
    </source>
</evidence>
<reference evidence="19" key="2">
    <citation type="submission" date="2022-08" db="EMBL/GenBank/DDBJ databases">
        <authorList>
            <person name="Magnan C."/>
        </authorList>
    </citation>
    <scope>NUCLEOTIDE SEQUENCE</scope>
    <source>
        <strain evidence="19">NSP012P</strain>
    </source>
</reference>
<organism evidence="19 20">
    <name type="scientific">Staphylococcus pettenkoferi</name>
    <dbReference type="NCBI Taxonomy" id="170573"/>
    <lineage>
        <taxon>Bacteria</taxon>
        <taxon>Bacillati</taxon>
        <taxon>Bacillota</taxon>
        <taxon>Bacilli</taxon>
        <taxon>Bacillales</taxon>
        <taxon>Staphylococcaceae</taxon>
        <taxon>Staphylococcus</taxon>
    </lineage>
</organism>
<dbReference type="Gene3D" id="3.40.80.10">
    <property type="entry name" value="Peptidoglycan recognition protein-like"/>
    <property type="match status" value="1"/>
</dbReference>
<feature type="domain" description="GW" evidence="18">
    <location>
        <begin position="1165"/>
        <end position="1238"/>
    </location>
</feature>
<dbReference type="EC" id="3.5.1.28" evidence="6"/>
<dbReference type="EMBL" id="JANSLD010000035">
    <property type="protein sequence ID" value="MCY1583888.1"/>
    <property type="molecule type" value="Genomic_DNA"/>
</dbReference>
<keyword evidence="12" id="KW-0378">Hydrolase</keyword>
<evidence type="ECO:0000256" key="6">
    <source>
        <dbReference type="ARBA" id="ARBA00011901"/>
    </source>
</evidence>
<evidence type="ECO:0000256" key="13">
    <source>
        <dbReference type="ARBA" id="ARBA00023268"/>
    </source>
</evidence>
<dbReference type="EC" id="3.2.1.96" evidence="7"/>
<evidence type="ECO:0000313" key="20">
    <source>
        <dbReference type="Proteomes" id="UP001072952"/>
    </source>
</evidence>
<evidence type="ECO:0000256" key="12">
    <source>
        <dbReference type="ARBA" id="ARBA00022801"/>
    </source>
</evidence>
<dbReference type="PROSITE" id="PS51780">
    <property type="entry name" value="GW"/>
    <property type="match status" value="6"/>
</dbReference>
<evidence type="ECO:0000256" key="7">
    <source>
        <dbReference type="ARBA" id="ARBA00012566"/>
    </source>
</evidence>
<feature type="domain" description="GW" evidence="18">
    <location>
        <begin position="1074"/>
        <end position="1149"/>
    </location>
</feature>